<gene>
    <name evidence="2" type="ORF">THAOC_01885</name>
</gene>
<comment type="caution">
    <text evidence="2">The sequence shown here is derived from an EMBL/GenBank/DDBJ whole genome shotgun (WGS) entry which is preliminary data.</text>
</comment>
<accession>K0TG46</accession>
<proteinExistence type="predicted"/>
<feature type="non-terminal residue" evidence="2">
    <location>
        <position position="115"/>
    </location>
</feature>
<sequence>MVLDMTSSINAEERSVGTTSPGFAPWFNEALFSSPFSDVMSPLRYNQVSDYASIGVPTASGEHPELLGEWAAQNAAFLSERRVGGVSQSQARPVRDQPRRRGVAARCRPVPRVPQ</sequence>
<evidence type="ECO:0000313" key="3">
    <source>
        <dbReference type="Proteomes" id="UP000266841"/>
    </source>
</evidence>
<protein>
    <submittedName>
        <fullName evidence="2">Uncharacterized protein</fullName>
    </submittedName>
</protein>
<organism evidence="2 3">
    <name type="scientific">Thalassiosira oceanica</name>
    <name type="common">Marine diatom</name>
    <dbReference type="NCBI Taxonomy" id="159749"/>
    <lineage>
        <taxon>Eukaryota</taxon>
        <taxon>Sar</taxon>
        <taxon>Stramenopiles</taxon>
        <taxon>Ochrophyta</taxon>
        <taxon>Bacillariophyta</taxon>
        <taxon>Coscinodiscophyceae</taxon>
        <taxon>Thalassiosirophycidae</taxon>
        <taxon>Thalassiosirales</taxon>
        <taxon>Thalassiosiraceae</taxon>
        <taxon>Thalassiosira</taxon>
    </lineage>
</organism>
<evidence type="ECO:0000313" key="2">
    <source>
        <dbReference type="EMBL" id="EJK76355.1"/>
    </source>
</evidence>
<dbReference type="AlphaFoldDB" id="K0TG46"/>
<name>K0TG46_THAOC</name>
<evidence type="ECO:0000256" key="1">
    <source>
        <dbReference type="SAM" id="MobiDB-lite"/>
    </source>
</evidence>
<keyword evidence="3" id="KW-1185">Reference proteome</keyword>
<feature type="region of interest" description="Disordered" evidence="1">
    <location>
        <begin position="82"/>
        <end position="115"/>
    </location>
</feature>
<reference evidence="2 3" key="1">
    <citation type="journal article" date="2012" name="Genome Biol.">
        <title>Genome and low-iron response of an oceanic diatom adapted to chronic iron limitation.</title>
        <authorList>
            <person name="Lommer M."/>
            <person name="Specht M."/>
            <person name="Roy A.S."/>
            <person name="Kraemer L."/>
            <person name="Andreson R."/>
            <person name="Gutowska M.A."/>
            <person name="Wolf J."/>
            <person name="Bergner S.V."/>
            <person name="Schilhabel M.B."/>
            <person name="Klostermeier U.C."/>
            <person name="Beiko R.G."/>
            <person name="Rosenstiel P."/>
            <person name="Hippler M."/>
            <person name="Laroche J."/>
        </authorList>
    </citation>
    <scope>NUCLEOTIDE SEQUENCE [LARGE SCALE GENOMIC DNA]</scope>
    <source>
        <strain evidence="2 3">CCMP1005</strain>
    </source>
</reference>
<dbReference type="Proteomes" id="UP000266841">
    <property type="component" value="Unassembled WGS sequence"/>
</dbReference>
<dbReference type="EMBL" id="AGNL01002266">
    <property type="protein sequence ID" value="EJK76355.1"/>
    <property type="molecule type" value="Genomic_DNA"/>
</dbReference>